<dbReference type="InterPro" id="IPR012838">
    <property type="entry name" value="PFL1_activating"/>
</dbReference>
<dbReference type="InterPro" id="IPR058240">
    <property type="entry name" value="rSAM_sf"/>
</dbReference>
<dbReference type="GO" id="GO:0043365">
    <property type="term" value="F:[formate-C-acetyltransferase]-activating enzyme activity"/>
    <property type="evidence" value="ECO:0007669"/>
    <property type="project" value="UniProtKB-UniRule"/>
</dbReference>
<dbReference type="PANTHER" id="PTHR30352:SF5">
    <property type="entry name" value="PYRUVATE FORMATE-LYASE 1-ACTIVATING ENZYME"/>
    <property type="match status" value="1"/>
</dbReference>
<keyword evidence="5 10" id="KW-0949">S-adenosyl-L-methionine</keyword>
<dbReference type="GO" id="GO:0046872">
    <property type="term" value="F:metal ion binding"/>
    <property type="evidence" value="ECO:0007669"/>
    <property type="project" value="UniProtKB-UniRule"/>
</dbReference>
<reference evidence="12" key="1">
    <citation type="submission" date="2021-03" db="EMBL/GenBank/DDBJ databases">
        <title>Antimicrobial resistance genes in bacteria isolated from Japanese honey, and their potential for conferring macrolide and lincosamide resistance in the American foulbrood pathogen Paenibacillus larvae.</title>
        <authorList>
            <person name="Okamoto M."/>
            <person name="Kumagai M."/>
            <person name="Kanamori H."/>
            <person name="Takamatsu D."/>
        </authorList>
    </citation>
    <scope>NUCLEOTIDE SEQUENCE</scope>
    <source>
        <strain evidence="12">J40TS1</strain>
    </source>
</reference>
<dbReference type="EMBL" id="BOSE01000002">
    <property type="protein sequence ID" value="GIP15695.1"/>
    <property type="molecule type" value="Genomic_DNA"/>
</dbReference>
<comment type="catalytic activity">
    <reaction evidence="10">
        <text>glycyl-[formate C-acetyltransferase] + reduced [flavodoxin] + S-adenosyl-L-methionine = glycin-2-yl radical-[formate C-acetyltransferase] + semiquinone [flavodoxin] + 5'-deoxyadenosine + L-methionine + H(+)</text>
        <dbReference type="Rhea" id="RHEA:19225"/>
        <dbReference type="Rhea" id="RHEA-COMP:10622"/>
        <dbReference type="Rhea" id="RHEA-COMP:12190"/>
        <dbReference type="Rhea" id="RHEA-COMP:12191"/>
        <dbReference type="Rhea" id="RHEA-COMP:14480"/>
        <dbReference type="ChEBI" id="CHEBI:15378"/>
        <dbReference type="ChEBI" id="CHEBI:17319"/>
        <dbReference type="ChEBI" id="CHEBI:29947"/>
        <dbReference type="ChEBI" id="CHEBI:32722"/>
        <dbReference type="ChEBI" id="CHEBI:57618"/>
        <dbReference type="ChEBI" id="CHEBI:57844"/>
        <dbReference type="ChEBI" id="CHEBI:59789"/>
        <dbReference type="ChEBI" id="CHEBI:140311"/>
        <dbReference type="EC" id="1.97.1.4"/>
    </reaction>
</comment>
<evidence type="ECO:0000313" key="13">
    <source>
        <dbReference type="Proteomes" id="UP000683139"/>
    </source>
</evidence>
<evidence type="ECO:0000256" key="2">
    <source>
        <dbReference type="ARBA" id="ARBA00009777"/>
    </source>
</evidence>
<protein>
    <recommendedName>
        <fullName evidence="3 10">Pyruvate formate-lyase-activating enzyme</fullName>
        <ecNumber evidence="10">1.97.1.4</ecNumber>
    </recommendedName>
</protein>
<evidence type="ECO:0000256" key="9">
    <source>
        <dbReference type="ARBA" id="ARBA00023014"/>
    </source>
</evidence>
<keyword evidence="13" id="KW-1185">Reference proteome</keyword>
<dbReference type="InterPro" id="IPR007197">
    <property type="entry name" value="rSAM"/>
</dbReference>
<dbReference type="RefSeq" id="WP_213513980.1">
    <property type="nucleotide sequence ID" value="NZ_BOSE01000002.1"/>
</dbReference>
<sequence length="262" mass="29556">MIIANELQAQIQHDRQAKGRIHSFESFGTVDGPGIRFVLFMQGCALRCQFCHNPDTWDTTTGKVMTVDEVIAEIEPFIPYYQASCGGVTFSGGEPSLQAPFLAALGRELKRRYQLHLAMDSSGFCEPSHLQSTGLLEVLDLILLDLKMIDEHKHMKLTTQSNQRILRMAEHVSKQGSKLWIRHVVIPDVTTDPADVDKLAAVISSLEAVERVELLPYHEMGKFKWQQLGLTYELEHIKPPSNEQLKGVQQQLQQQLDVPVNI</sequence>
<keyword evidence="6 10" id="KW-0479">Metal-binding</keyword>
<dbReference type="SUPFAM" id="SSF102114">
    <property type="entry name" value="Radical SAM enzymes"/>
    <property type="match status" value="1"/>
</dbReference>
<dbReference type="NCBIfam" id="TIGR02493">
    <property type="entry name" value="PFLA"/>
    <property type="match status" value="1"/>
</dbReference>
<comment type="cofactor">
    <cofactor evidence="10">
        <name>[4Fe-4S] cluster</name>
        <dbReference type="ChEBI" id="CHEBI:49883"/>
    </cofactor>
    <text evidence="10">Binds 1 [4Fe-4S] cluster. The cluster is coordinated with 3 cysteines and an exchangeable S-adenosyl-L-methionine.</text>
</comment>
<evidence type="ECO:0000313" key="12">
    <source>
        <dbReference type="EMBL" id="GIP15695.1"/>
    </source>
</evidence>
<proteinExistence type="inferred from homology"/>
<comment type="similarity">
    <text evidence="2 10">Belongs to the organic radical-activating enzymes family.</text>
</comment>
<keyword evidence="9 10" id="KW-0411">Iron-sulfur</keyword>
<feature type="domain" description="Radical SAM core" evidence="11">
    <location>
        <begin position="30"/>
        <end position="255"/>
    </location>
</feature>
<dbReference type="GO" id="GO:0005737">
    <property type="term" value="C:cytoplasm"/>
    <property type="evidence" value="ECO:0007669"/>
    <property type="project" value="UniProtKB-SubCell"/>
</dbReference>
<keyword evidence="4 10" id="KW-0004">4Fe-4S</keyword>
<dbReference type="PROSITE" id="PS01087">
    <property type="entry name" value="RADICAL_ACTIVATING"/>
    <property type="match status" value="1"/>
</dbReference>
<dbReference type="SFLD" id="SFLDG01066">
    <property type="entry name" value="organic_radical-activating_enz"/>
    <property type="match status" value="1"/>
</dbReference>
<dbReference type="Proteomes" id="UP000683139">
    <property type="component" value="Unassembled WGS sequence"/>
</dbReference>
<dbReference type="InterPro" id="IPR013785">
    <property type="entry name" value="Aldolase_TIM"/>
</dbReference>
<accession>A0A920CWW6</accession>
<name>A0A920CWW6_9BACL</name>
<evidence type="ECO:0000259" key="11">
    <source>
        <dbReference type="PROSITE" id="PS51918"/>
    </source>
</evidence>
<dbReference type="InterPro" id="IPR012839">
    <property type="entry name" value="Organic_radical_activase"/>
</dbReference>
<dbReference type="InterPro" id="IPR034457">
    <property type="entry name" value="Organic_radical-activating"/>
</dbReference>
<dbReference type="SFLD" id="SFLDS00029">
    <property type="entry name" value="Radical_SAM"/>
    <property type="match status" value="1"/>
</dbReference>
<dbReference type="CDD" id="cd01335">
    <property type="entry name" value="Radical_SAM"/>
    <property type="match status" value="1"/>
</dbReference>
<keyword evidence="12" id="KW-0670">Pyruvate</keyword>
<keyword evidence="10" id="KW-0963">Cytoplasm</keyword>
<evidence type="ECO:0000256" key="6">
    <source>
        <dbReference type="ARBA" id="ARBA00022723"/>
    </source>
</evidence>
<dbReference type="PANTHER" id="PTHR30352">
    <property type="entry name" value="PYRUVATE FORMATE-LYASE-ACTIVATING ENZYME"/>
    <property type="match status" value="1"/>
</dbReference>
<dbReference type="PROSITE" id="PS51918">
    <property type="entry name" value="RADICAL_SAM"/>
    <property type="match status" value="1"/>
</dbReference>
<dbReference type="Gene3D" id="3.20.20.70">
    <property type="entry name" value="Aldolase class I"/>
    <property type="match status" value="1"/>
</dbReference>
<comment type="subcellular location">
    <subcellularLocation>
        <location evidence="10">Cytoplasm</location>
    </subcellularLocation>
</comment>
<comment type="function">
    <text evidence="1 10">Activation of pyruvate formate-lyase under anaerobic conditions by generation of an organic free radical, using S-adenosylmethionine and reduced flavodoxin as cosubstrates to produce 5'-deoxy-adenosine.</text>
</comment>
<evidence type="ECO:0000256" key="10">
    <source>
        <dbReference type="RuleBase" id="RU362053"/>
    </source>
</evidence>
<evidence type="ECO:0000256" key="7">
    <source>
        <dbReference type="ARBA" id="ARBA00023002"/>
    </source>
</evidence>
<dbReference type="PIRSF" id="PIRSF000371">
    <property type="entry name" value="PFL_act_enz"/>
    <property type="match status" value="1"/>
</dbReference>
<dbReference type="Pfam" id="PF13353">
    <property type="entry name" value="Fer4_12"/>
    <property type="match status" value="1"/>
</dbReference>
<evidence type="ECO:0000256" key="8">
    <source>
        <dbReference type="ARBA" id="ARBA00023004"/>
    </source>
</evidence>
<dbReference type="AlphaFoldDB" id="A0A920CWW6"/>
<evidence type="ECO:0000256" key="3">
    <source>
        <dbReference type="ARBA" id="ARBA00021356"/>
    </source>
</evidence>
<keyword evidence="7 10" id="KW-0560">Oxidoreductase</keyword>
<evidence type="ECO:0000256" key="4">
    <source>
        <dbReference type="ARBA" id="ARBA00022485"/>
    </source>
</evidence>
<evidence type="ECO:0000256" key="5">
    <source>
        <dbReference type="ARBA" id="ARBA00022691"/>
    </source>
</evidence>
<comment type="caution">
    <text evidence="12">The sequence shown here is derived from an EMBL/GenBank/DDBJ whole genome shotgun (WGS) entry which is preliminary data.</text>
</comment>
<dbReference type="InterPro" id="IPR001989">
    <property type="entry name" value="Radical_activat_CS"/>
</dbReference>
<organism evidence="12 13">
    <name type="scientific">Paenibacillus montaniterrae</name>
    <dbReference type="NCBI Taxonomy" id="429341"/>
    <lineage>
        <taxon>Bacteria</taxon>
        <taxon>Bacillati</taxon>
        <taxon>Bacillota</taxon>
        <taxon>Bacilli</taxon>
        <taxon>Bacillales</taxon>
        <taxon>Paenibacillaceae</taxon>
        <taxon>Paenibacillus</taxon>
    </lineage>
</organism>
<dbReference type="EC" id="1.97.1.4" evidence="10"/>
<keyword evidence="8 10" id="KW-0408">Iron</keyword>
<dbReference type="GO" id="GO:0051539">
    <property type="term" value="F:4 iron, 4 sulfur cluster binding"/>
    <property type="evidence" value="ECO:0007669"/>
    <property type="project" value="UniProtKB-UniRule"/>
</dbReference>
<evidence type="ECO:0000256" key="1">
    <source>
        <dbReference type="ARBA" id="ARBA00003141"/>
    </source>
</evidence>
<gene>
    <name evidence="12" type="primary">pflA</name>
    <name evidence="12" type="ORF">J40TS1_13370</name>
</gene>